<evidence type="ECO:0000259" key="2">
    <source>
        <dbReference type="PROSITE" id="PS50110"/>
    </source>
</evidence>
<protein>
    <submittedName>
        <fullName evidence="3">Response regulator</fullName>
    </submittedName>
</protein>
<dbReference type="SMART" id="SM00448">
    <property type="entry name" value="REC"/>
    <property type="match status" value="1"/>
</dbReference>
<reference evidence="3 4" key="1">
    <citation type="submission" date="2020-05" db="EMBL/GenBank/DDBJ databases">
        <title>Genome sequencing of Spirosoma sp. TS118.</title>
        <authorList>
            <person name="Lee J.-H."/>
            <person name="Jeong S."/>
            <person name="Zhao L."/>
            <person name="Jung J.-H."/>
            <person name="Kim M.-K."/>
            <person name="Lim S."/>
        </authorList>
    </citation>
    <scope>NUCLEOTIDE SEQUENCE [LARGE SCALE GENOMIC DNA]</scope>
    <source>
        <strain evidence="3 4">TS118</strain>
    </source>
</reference>
<proteinExistence type="predicted"/>
<dbReference type="PROSITE" id="PS50110">
    <property type="entry name" value="RESPONSE_REGULATORY"/>
    <property type="match status" value="1"/>
</dbReference>
<dbReference type="Pfam" id="PF00072">
    <property type="entry name" value="Response_reg"/>
    <property type="match status" value="1"/>
</dbReference>
<keyword evidence="1" id="KW-0597">Phosphoprotein</keyword>
<dbReference type="AlphaFoldDB" id="A0A6M5Y8I1"/>
<name>A0A6M5Y8I1_9BACT</name>
<evidence type="ECO:0000313" key="3">
    <source>
        <dbReference type="EMBL" id="QJW89062.1"/>
    </source>
</evidence>
<sequence length="150" mass="17584">MNSSNRTNSSRGRMLVVEDNPDHWELIQAASREAMPTVDVIWATDAKQALAYLQSCLATQLPKLMLLDLYLPDAEQSWQLLKTLKQRESAYQRMPVVVFSYSDRREDITDFYSFGGTSYIIKPTNYEQWVTYLQTVWLYWWDTVTLPTTR</sequence>
<dbReference type="KEGG" id="stae:HNV11_06495"/>
<dbReference type="EMBL" id="CP053435">
    <property type="protein sequence ID" value="QJW89062.1"/>
    <property type="molecule type" value="Genomic_DNA"/>
</dbReference>
<dbReference type="Gene3D" id="3.40.50.2300">
    <property type="match status" value="1"/>
</dbReference>
<accession>A0A6M5Y8I1</accession>
<dbReference type="RefSeq" id="WP_171738900.1">
    <property type="nucleotide sequence ID" value="NZ_CP053435.1"/>
</dbReference>
<feature type="domain" description="Response regulatory" evidence="2">
    <location>
        <begin position="13"/>
        <end position="137"/>
    </location>
</feature>
<dbReference type="SUPFAM" id="SSF52172">
    <property type="entry name" value="CheY-like"/>
    <property type="match status" value="1"/>
</dbReference>
<dbReference type="InterPro" id="IPR052893">
    <property type="entry name" value="TCS_response_regulator"/>
</dbReference>
<gene>
    <name evidence="3" type="ORF">HNV11_06495</name>
</gene>
<feature type="modified residue" description="4-aspartylphosphate" evidence="1">
    <location>
        <position position="68"/>
    </location>
</feature>
<evidence type="ECO:0000256" key="1">
    <source>
        <dbReference type="PROSITE-ProRule" id="PRU00169"/>
    </source>
</evidence>
<dbReference type="InterPro" id="IPR011006">
    <property type="entry name" value="CheY-like_superfamily"/>
</dbReference>
<dbReference type="PANTHER" id="PTHR44520:SF1">
    <property type="entry name" value="TWO-COMPONENT SYSTEM REGULATORY PROTEIN"/>
    <property type="match status" value="1"/>
</dbReference>
<dbReference type="InterPro" id="IPR001789">
    <property type="entry name" value="Sig_transdc_resp-reg_receiver"/>
</dbReference>
<dbReference type="Proteomes" id="UP000502756">
    <property type="component" value="Chromosome"/>
</dbReference>
<keyword evidence="4" id="KW-1185">Reference proteome</keyword>
<evidence type="ECO:0000313" key="4">
    <source>
        <dbReference type="Proteomes" id="UP000502756"/>
    </source>
</evidence>
<organism evidence="3 4">
    <name type="scientific">Spirosoma taeanense</name>
    <dbReference type="NCBI Taxonomy" id="2735870"/>
    <lineage>
        <taxon>Bacteria</taxon>
        <taxon>Pseudomonadati</taxon>
        <taxon>Bacteroidota</taxon>
        <taxon>Cytophagia</taxon>
        <taxon>Cytophagales</taxon>
        <taxon>Cytophagaceae</taxon>
        <taxon>Spirosoma</taxon>
    </lineage>
</organism>
<dbReference type="PANTHER" id="PTHR44520">
    <property type="entry name" value="RESPONSE REGULATOR RCP1-RELATED"/>
    <property type="match status" value="1"/>
</dbReference>
<dbReference type="GO" id="GO:0000160">
    <property type="term" value="P:phosphorelay signal transduction system"/>
    <property type="evidence" value="ECO:0007669"/>
    <property type="project" value="InterPro"/>
</dbReference>